<feature type="transmembrane region" description="Helical" evidence="1">
    <location>
        <begin position="12"/>
        <end position="40"/>
    </location>
</feature>
<evidence type="ECO:0000313" key="2">
    <source>
        <dbReference type="EMBL" id="SJL14146.1"/>
    </source>
</evidence>
<dbReference type="AlphaFoldDB" id="A0A284RZJ8"/>
<keyword evidence="1" id="KW-0812">Transmembrane</keyword>
<dbReference type="Proteomes" id="UP000219338">
    <property type="component" value="Unassembled WGS sequence"/>
</dbReference>
<gene>
    <name evidence="2" type="ORF">ARMOST_17601</name>
</gene>
<keyword evidence="3" id="KW-1185">Reference proteome</keyword>
<proteinExistence type="predicted"/>
<dbReference type="OrthoDB" id="2796521at2759"/>
<protein>
    <submittedName>
        <fullName evidence="2">Uncharacterized protein</fullName>
    </submittedName>
</protein>
<dbReference type="EMBL" id="FUEG01000022">
    <property type="protein sequence ID" value="SJL14146.1"/>
    <property type="molecule type" value="Genomic_DNA"/>
</dbReference>
<evidence type="ECO:0000256" key="1">
    <source>
        <dbReference type="SAM" id="Phobius"/>
    </source>
</evidence>
<name>A0A284RZJ8_ARMOS</name>
<reference evidence="3" key="1">
    <citation type="journal article" date="2017" name="Nat. Ecol. Evol.">
        <title>Genome expansion and lineage-specific genetic innovations in the forest pathogenic fungi Armillaria.</title>
        <authorList>
            <person name="Sipos G."/>
            <person name="Prasanna A.N."/>
            <person name="Walter M.C."/>
            <person name="O'Connor E."/>
            <person name="Balint B."/>
            <person name="Krizsan K."/>
            <person name="Kiss B."/>
            <person name="Hess J."/>
            <person name="Varga T."/>
            <person name="Slot J."/>
            <person name="Riley R."/>
            <person name="Boka B."/>
            <person name="Rigling D."/>
            <person name="Barry K."/>
            <person name="Lee J."/>
            <person name="Mihaltcheva S."/>
            <person name="LaButti K."/>
            <person name="Lipzen A."/>
            <person name="Waldron R."/>
            <person name="Moloney N.M."/>
            <person name="Sperisen C."/>
            <person name="Kredics L."/>
            <person name="Vagvoelgyi C."/>
            <person name="Patrignani A."/>
            <person name="Fitzpatrick D."/>
            <person name="Nagy I."/>
            <person name="Doyle S."/>
            <person name="Anderson J.B."/>
            <person name="Grigoriev I.V."/>
            <person name="Gueldener U."/>
            <person name="Muensterkoetter M."/>
            <person name="Nagy L.G."/>
        </authorList>
    </citation>
    <scope>NUCLEOTIDE SEQUENCE [LARGE SCALE GENOMIC DNA]</scope>
    <source>
        <strain evidence="3">C18/9</strain>
    </source>
</reference>
<organism evidence="2 3">
    <name type="scientific">Armillaria ostoyae</name>
    <name type="common">Armillaria root rot fungus</name>
    <dbReference type="NCBI Taxonomy" id="47428"/>
    <lineage>
        <taxon>Eukaryota</taxon>
        <taxon>Fungi</taxon>
        <taxon>Dikarya</taxon>
        <taxon>Basidiomycota</taxon>
        <taxon>Agaricomycotina</taxon>
        <taxon>Agaricomycetes</taxon>
        <taxon>Agaricomycetidae</taxon>
        <taxon>Agaricales</taxon>
        <taxon>Marasmiineae</taxon>
        <taxon>Physalacriaceae</taxon>
        <taxon>Armillaria</taxon>
    </lineage>
</organism>
<feature type="transmembrane region" description="Helical" evidence="1">
    <location>
        <begin position="204"/>
        <end position="224"/>
    </location>
</feature>
<evidence type="ECO:0000313" key="3">
    <source>
        <dbReference type="Proteomes" id="UP000219338"/>
    </source>
</evidence>
<dbReference type="OMA" id="RCPQELA"/>
<accession>A0A284RZJ8</accession>
<keyword evidence="1" id="KW-1133">Transmembrane helix</keyword>
<sequence>MPNYLPCAPDTMFLMSLLSFTVLRSLFISALCLSFSAYLYTFISYCRSMGTKTVLTIMKQECWLFVRCPQELAETAAKARPPIPRRKVFIPPPPGHLRVLFYTSPRYVACNRDPCIEVDFPLTSSGDLDMEKVHETLGLESCSIIGPSGRVICEGINFQLIYYHALSDLCDSNGCLKVTEPYVSESVRIQRNIRLAMLSLPRSIILLLCAIGGILYDLTLPAIITADNVLKEIGPLQDIPKSII</sequence>
<keyword evidence="1" id="KW-0472">Membrane</keyword>